<dbReference type="RefSeq" id="WP_377960914.1">
    <property type="nucleotide sequence ID" value="NZ_JBHZOL010000011.1"/>
</dbReference>
<dbReference type="Proteomes" id="UP001600165">
    <property type="component" value="Unassembled WGS sequence"/>
</dbReference>
<sequence>MDVASGSATQITFYYRDGQVESFLIPQPVGEQATTTSQFQMNTRHLLESHWWILHLPERTVFINTNNVLKVEATPPIPNLQGRDVLPLAEQVTPMQATF</sequence>
<name>A0ABW6IAW7_9CYAN</name>
<comment type="caution">
    <text evidence="1">The sequence shown here is derived from an EMBL/GenBank/DDBJ whole genome shotgun (WGS) entry which is preliminary data.</text>
</comment>
<keyword evidence="2" id="KW-1185">Reference proteome</keyword>
<protein>
    <submittedName>
        <fullName evidence="1">Uncharacterized protein</fullName>
    </submittedName>
</protein>
<accession>A0ABW6IAW7</accession>
<evidence type="ECO:0000313" key="2">
    <source>
        <dbReference type="Proteomes" id="UP001600165"/>
    </source>
</evidence>
<gene>
    <name evidence="1" type="ORF">ACFVKH_01970</name>
</gene>
<evidence type="ECO:0000313" key="1">
    <source>
        <dbReference type="EMBL" id="MFE4105027.1"/>
    </source>
</evidence>
<organism evidence="1 2">
    <name type="scientific">Almyronema epifaneia S1</name>
    <dbReference type="NCBI Taxonomy" id="2991925"/>
    <lineage>
        <taxon>Bacteria</taxon>
        <taxon>Bacillati</taxon>
        <taxon>Cyanobacteriota</taxon>
        <taxon>Cyanophyceae</taxon>
        <taxon>Nodosilineales</taxon>
        <taxon>Nodosilineaceae</taxon>
        <taxon>Almyronema</taxon>
        <taxon>Almyronema epifaneia</taxon>
    </lineage>
</organism>
<proteinExistence type="predicted"/>
<dbReference type="EMBL" id="JBHZOL010000011">
    <property type="protein sequence ID" value="MFE4105027.1"/>
    <property type="molecule type" value="Genomic_DNA"/>
</dbReference>
<reference evidence="1 2" key="1">
    <citation type="submission" date="2024-10" db="EMBL/GenBank/DDBJ databases">
        <authorList>
            <person name="Ratan Roy A."/>
            <person name="Morales Sandoval P.H."/>
            <person name="De Los Santos Villalobos S."/>
            <person name="Chakraborty S."/>
            <person name="Mukherjee J."/>
        </authorList>
    </citation>
    <scope>NUCLEOTIDE SEQUENCE [LARGE SCALE GENOMIC DNA]</scope>
    <source>
        <strain evidence="1 2">S1</strain>
    </source>
</reference>